<organism evidence="1 2">
    <name type="scientific">Syntrophomonas wolfei</name>
    <dbReference type="NCBI Taxonomy" id="863"/>
    <lineage>
        <taxon>Bacteria</taxon>
        <taxon>Bacillati</taxon>
        <taxon>Bacillota</taxon>
        <taxon>Clostridia</taxon>
        <taxon>Eubacteriales</taxon>
        <taxon>Syntrophomonadaceae</taxon>
        <taxon>Syntrophomonas</taxon>
    </lineage>
</organism>
<proteinExistence type="predicted"/>
<keyword evidence="1" id="KW-0808">Transferase</keyword>
<dbReference type="AlphaFoldDB" id="A0A354Z0N3"/>
<dbReference type="EMBL" id="DNZF01000247">
    <property type="protein sequence ID" value="HBK54526.1"/>
    <property type="molecule type" value="Genomic_DNA"/>
</dbReference>
<dbReference type="Proteomes" id="UP000263273">
    <property type="component" value="Unassembled WGS sequence"/>
</dbReference>
<comment type="caution">
    <text evidence="1">The sequence shown here is derived from an EMBL/GenBank/DDBJ whole genome shotgun (WGS) entry which is preliminary data.</text>
</comment>
<protein>
    <submittedName>
        <fullName evidence="1">N-acetyltransferase</fullName>
    </submittedName>
</protein>
<reference evidence="1 2" key="1">
    <citation type="journal article" date="2018" name="Nat. Biotechnol.">
        <title>A standardized bacterial taxonomy based on genome phylogeny substantially revises the tree of life.</title>
        <authorList>
            <person name="Parks D.H."/>
            <person name="Chuvochina M."/>
            <person name="Waite D.W."/>
            <person name="Rinke C."/>
            <person name="Skarshewski A."/>
            <person name="Chaumeil P.A."/>
            <person name="Hugenholtz P."/>
        </authorList>
    </citation>
    <scope>NUCLEOTIDE SEQUENCE [LARGE SCALE GENOMIC DNA]</scope>
    <source>
        <strain evidence="1">UBA10948</strain>
    </source>
</reference>
<feature type="non-terminal residue" evidence="1">
    <location>
        <position position="35"/>
    </location>
</feature>
<accession>A0A354Z0N3</accession>
<sequence>MVEIIRTPETKLIQRLAEMETQAFEGGGLNEWTFV</sequence>
<dbReference type="GO" id="GO:0016740">
    <property type="term" value="F:transferase activity"/>
    <property type="evidence" value="ECO:0007669"/>
    <property type="project" value="UniProtKB-KW"/>
</dbReference>
<name>A0A354Z0N3_9FIRM</name>
<evidence type="ECO:0000313" key="1">
    <source>
        <dbReference type="EMBL" id="HBK54526.1"/>
    </source>
</evidence>
<gene>
    <name evidence="1" type="ORF">DDZ44_11380</name>
</gene>
<evidence type="ECO:0000313" key="2">
    <source>
        <dbReference type="Proteomes" id="UP000263273"/>
    </source>
</evidence>